<feature type="binding site" evidence="2">
    <location>
        <position position="41"/>
    </location>
    <ligand>
        <name>a divalent metal cation</name>
        <dbReference type="ChEBI" id="CHEBI:60240"/>
    </ligand>
</feature>
<dbReference type="OrthoDB" id="423498at2759"/>
<sequence>MTIIMILKNTVVLCVFLVISVAARSMWCIFIFQVYSGVFLEGPHWSRSENALYWVDILAQKLLRMDETGNVTSRNIGYGPPSLVVSVKDYPKMLLVTVRSGVYLLNWDAEPGDNALRLLSVVDVGLPDNRCNDGKVDANGRLFFGTIGKEVGSFLDKDKASLYMIDEYNYQNPEIKVRPVSVSNGIAWTSDSKFMFYIDTPTRNIDVFDFNLESGTIRKYR</sequence>
<keyword evidence="2" id="KW-0862">Zinc</keyword>
<keyword evidence="5" id="KW-1185">Reference proteome</keyword>
<evidence type="ECO:0000256" key="2">
    <source>
        <dbReference type="PIRSR" id="PIRSR605511-2"/>
    </source>
</evidence>
<accession>A0A9N9WIQ0</accession>
<feature type="binding site" evidence="2">
    <location>
        <position position="150"/>
    </location>
    <ligand>
        <name>substrate</name>
    </ligand>
</feature>
<dbReference type="EMBL" id="OU893336">
    <property type="protein sequence ID" value="CAG9793282.1"/>
    <property type="molecule type" value="Genomic_DNA"/>
</dbReference>
<dbReference type="SUPFAM" id="SSF63829">
    <property type="entry name" value="Calcium-dependent phosphotriesterase"/>
    <property type="match status" value="1"/>
</dbReference>
<dbReference type="GO" id="GO:0005509">
    <property type="term" value="F:calcium ion binding"/>
    <property type="evidence" value="ECO:0007669"/>
    <property type="project" value="TreeGrafter"/>
</dbReference>
<evidence type="ECO:0000256" key="1">
    <source>
        <dbReference type="ARBA" id="ARBA00008853"/>
    </source>
</evidence>
<protein>
    <recommendedName>
        <fullName evidence="3">SMP-30/Gluconolactonase/LRE-like region domain-containing protein</fullName>
    </recommendedName>
</protein>
<feature type="binding site" evidence="2">
    <location>
        <position position="130"/>
    </location>
    <ligand>
        <name>substrate</name>
    </ligand>
</feature>
<organism evidence="4 5">
    <name type="scientific">Diatraea saccharalis</name>
    <name type="common">sugarcane borer</name>
    <dbReference type="NCBI Taxonomy" id="40085"/>
    <lineage>
        <taxon>Eukaryota</taxon>
        <taxon>Metazoa</taxon>
        <taxon>Ecdysozoa</taxon>
        <taxon>Arthropoda</taxon>
        <taxon>Hexapoda</taxon>
        <taxon>Insecta</taxon>
        <taxon>Pterygota</taxon>
        <taxon>Neoptera</taxon>
        <taxon>Endopterygota</taxon>
        <taxon>Lepidoptera</taxon>
        <taxon>Glossata</taxon>
        <taxon>Ditrysia</taxon>
        <taxon>Pyraloidea</taxon>
        <taxon>Crambidae</taxon>
        <taxon>Crambinae</taxon>
        <taxon>Diatraea</taxon>
    </lineage>
</organism>
<feature type="binding site" evidence="2">
    <location>
        <position position="184"/>
    </location>
    <ligand>
        <name>a divalent metal cation</name>
        <dbReference type="ChEBI" id="CHEBI:60240"/>
    </ligand>
</feature>
<dbReference type="Gene3D" id="2.120.10.30">
    <property type="entry name" value="TolB, C-terminal domain"/>
    <property type="match status" value="1"/>
</dbReference>
<name>A0A9N9WIQ0_9NEOP</name>
<evidence type="ECO:0000313" key="5">
    <source>
        <dbReference type="Proteomes" id="UP001153714"/>
    </source>
</evidence>
<dbReference type="Proteomes" id="UP001153714">
    <property type="component" value="Chromosome 5"/>
</dbReference>
<dbReference type="PANTHER" id="PTHR10907">
    <property type="entry name" value="REGUCALCIN"/>
    <property type="match status" value="1"/>
</dbReference>
<gene>
    <name evidence="4" type="ORF">DIATSA_LOCUS10742</name>
</gene>
<dbReference type="PANTHER" id="PTHR10907:SF47">
    <property type="entry name" value="REGUCALCIN"/>
    <property type="match status" value="1"/>
</dbReference>
<dbReference type="InterPro" id="IPR005511">
    <property type="entry name" value="SMP-30"/>
</dbReference>
<dbReference type="GO" id="GO:0004341">
    <property type="term" value="F:gluconolactonase activity"/>
    <property type="evidence" value="ECO:0007669"/>
    <property type="project" value="TreeGrafter"/>
</dbReference>
<proteinExistence type="inferred from homology"/>
<evidence type="ECO:0000259" key="3">
    <source>
        <dbReference type="Pfam" id="PF08450"/>
    </source>
</evidence>
<reference evidence="4" key="2">
    <citation type="submission" date="2022-10" db="EMBL/GenBank/DDBJ databases">
        <authorList>
            <consortium name="ENA_rothamsted_submissions"/>
            <consortium name="culmorum"/>
            <person name="King R."/>
        </authorList>
    </citation>
    <scope>NUCLEOTIDE SEQUENCE</scope>
</reference>
<dbReference type="InterPro" id="IPR013658">
    <property type="entry name" value="SGL"/>
</dbReference>
<dbReference type="InterPro" id="IPR011042">
    <property type="entry name" value="6-blade_b-propeller_TolB-like"/>
</dbReference>
<dbReference type="GO" id="GO:0019853">
    <property type="term" value="P:L-ascorbic acid biosynthetic process"/>
    <property type="evidence" value="ECO:0007669"/>
    <property type="project" value="TreeGrafter"/>
</dbReference>
<evidence type="ECO:0000313" key="4">
    <source>
        <dbReference type="EMBL" id="CAG9793282.1"/>
    </source>
</evidence>
<dbReference type="AlphaFoldDB" id="A0A9N9WIQ0"/>
<dbReference type="PRINTS" id="PR01790">
    <property type="entry name" value="SMP30FAMILY"/>
</dbReference>
<keyword evidence="2" id="KW-0479">Metal-binding</keyword>
<reference evidence="4" key="1">
    <citation type="submission" date="2021-12" db="EMBL/GenBank/DDBJ databases">
        <authorList>
            <person name="King R."/>
        </authorList>
    </citation>
    <scope>NUCLEOTIDE SEQUENCE</scope>
</reference>
<comment type="cofactor">
    <cofactor evidence="2">
        <name>Zn(2+)</name>
        <dbReference type="ChEBI" id="CHEBI:29105"/>
    </cofactor>
    <text evidence="2">Binds 1 divalent metal cation per subunit.</text>
</comment>
<feature type="binding site" evidence="2">
    <location>
        <position position="132"/>
    </location>
    <ligand>
        <name>substrate</name>
    </ligand>
</feature>
<comment type="similarity">
    <text evidence="1">Belongs to the SMP-30/CGR1 family.</text>
</comment>
<feature type="domain" description="SMP-30/Gluconolactonase/LRE-like region" evidence="3">
    <location>
        <begin position="41"/>
        <end position="219"/>
    </location>
</feature>
<dbReference type="Pfam" id="PF08450">
    <property type="entry name" value="SGL"/>
    <property type="match status" value="1"/>
</dbReference>